<reference evidence="6 7" key="1">
    <citation type="submission" date="2020-08" db="EMBL/GenBank/DDBJ databases">
        <title>A Genomic Blueprint of the Chicken Gut Microbiome.</title>
        <authorList>
            <person name="Gilroy R."/>
            <person name="Ravi A."/>
            <person name="Getino M."/>
            <person name="Pursley I."/>
            <person name="Horton D.L."/>
            <person name="Alikhan N.-F."/>
            <person name="Baker D."/>
            <person name="Gharbi K."/>
            <person name="Hall N."/>
            <person name="Watson M."/>
            <person name="Adriaenssens E.M."/>
            <person name="Foster-Nyarko E."/>
            <person name="Jarju S."/>
            <person name="Secka A."/>
            <person name="Antonio M."/>
            <person name="Oren A."/>
            <person name="Chaudhuri R."/>
            <person name="La Ragione R.M."/>
            <person name="Hildebrand F."/>
            <person name="Pallen M.J."/>
        </authorList>
    </citation>
    <scope>NUCLEOTIDE SEQUENCE [LARGE SCALE GENOMIC DNA]</scope>
    <source>
        <strain evidence="6 7">Sa4CUA7</strain>
    </source>
</reference>
<organism evidence="6 7">
    <name type="scientific">Microbacterium pullorum</name>
    <dbReference type="NCBI Taxonomy" id="2762236"/>
    <lineage>
        <taxon>Bacteria</taxon>
        <taxon>Bacillati</taxon>
        <taxon>Actinomycetota</taxon>
        <taxon>Actinomycetes</taxon>
        <taxon>Micrococcales</taxon>
        <taxon>Microbacteriaceae</taxon>
        <taxon>Microbacterium</taxon>
    </lineage>
</organism>
<dbReference type="InterPro" id="IPR001647">
    <property type="entry name" value="HTH_TetR"/>
</dbReference>
<gene>
    <name evidence="6" type="ORF">H9651_07095</name>
</gene>
<dbReference type="RefSeq" id="WP_191718607.1">
    <property type="nucleotide sequence ID" value="NZ_JACSQP010000004.1"/>
</dbReference>
<sequence>MSNPQTLRADARRNIDRVLDAAVVCLSRNPDATMQQIAAEAGVGRVTAYAHFSSRAALVSAALARAIDRGDAVMSGVDLDGDPVEALHRLVAAGWELSAVSSNIWAAARESLSAAQIRALHDKPAERARALLLRGQRAGVFRDDLPTEWLIDALHALMKLALDQVVSGKIDHERARDLIARSAEGLWRAAL</sequence>
<dbReference type="InterPro" id="IPR050109">
    <property type="entry name" value="HTH-type_TetR-like_transc_reg"/>
</dbReference>
<protein>
    <submittedName>
        <fullName evidence="6">TetR/AcrR family transcriptional regulator</fullName>
    </submittedName>
</protein>
<proteinExistence type="predicted"/>
<feature type="domain" description="HTH tetR-type" evidence="5">
    <location>
        <begin position="12"/>
        <end position="70"/>
    </location>
</feature>
<evidence type="ECO:0000256" key="1">
    <source>
        <dbReference type="ARBA" id="ARBA00023015"/>
    </source>
</evidence>
<dbReference type="InterPro" id="IPR009057">
    <property type="entry name" value="Homeodomain-like_sf"/>
</dbReference>
<evidence type="ECO:0000256" key="4">
    <source>
        <dbReference type="PROSITE-ProRule" id="PRU00335"/>
    </source>
</evidence>
<keyword evidence="2 4" id="KW-0238">DNA-binding</keyword>
<evidence type="ECO:0000313" key="6">
    <source>
        <dbReference type="EMBL" id="MBD7957400.1"/>
    </source>
</evidence>
<accession>A0ABR8S1P4</accession>
<dbReference type="SUPFAM" id="SSF48498">
    <property type="entry name" value="Tetracyclin repressor-like, C-terminal domain"/>
    <property type="match status" value="1"/>
</dbReference>
<feature type="DNA-binding region" description="H-T-H motif" evidence="4">
    <location>
        <begin position="33"/>
        <end position="52"/>
    </location>
</feature>
<dbReference type="PROSITE" id="PS50977">
    <property type="entry name" value="HTH_TETR_2"/>
    <property type="match status" value="1"/>
</dbReference>
<dbReference type="Gene3D" id="1.10.357.10">
    <property type="entry name" value="Tetracycline Repressor, domain 2"/>
    <property type="match status" value="1"/>
</dbReference>
<name>A0ABR8S1P4_9MICO</name>
<keyword evidence="3" id="KW-0804">Transcription</keyword>
<dbReference type="PANTHER" id="PTHR30055:SF234">
    <property type="entry name" value="HTH-TYPE TRANSCRIPTIONAL REGULATOR BETI"/>
    <property type="match status" value="1"/>
</dbReference>
<evidence type="ECO:0000313" key="7">
    <source>
        <dbReference type="Proteomes" id="UP000648352"/>
    </source>
</evidence>
<evidence type="ECO:0000256" key="2">
    <source>
        <dbReference type="ARBA" id="ARBA00023125"/>
    </source>
</evidence>
<dbReference type="Pfam" id="PF00440">
    <property type="entry name" value="TetR_N"/>
    <property type="match status" value="1"/>
</dbReference>
<dbReference type="EMBL" id="JACSQP010000004">
    <property type="protein sequence ID" value="MBD7957400.1"/>
    <property type="molecule type" value="Genomic_DNA"/>
</dbReference>
<evidence type="ECO:0000259" key="5">
    <source>
        <dbReference type="PROSITE" id="PS50977"/>
    </source>
</evidence>
<evidence type="ECO:0000256" key="3">
    <source>
        <dbReference type="ARBA" id="ARBA00023163"/>
    </source>
</evidence>
<dbReference type="InterPro" id="IPR036271">
    <property type="entry name" value="Tet_transcr_reg_TetR-rel_C_sf"/>
</dbReference>
<keyword evidence="1" id="KW-0805">Transcription regulation</keyword>
<dbReference type="SUPFAM" id="SSF46689">
    <property type="entry name" value="Homeodomain-like"/>
    <property type="match status" value="1"/>
</dbReference>
<keyword evidence="7" id="KW-1185">Reference proteome</keyword>
<dbReference type="Proteomes" id="UP000648352">
    <property type="component" value="Unassembled WGS sequence"/>
</dbReference>
<dbReference type="PANTHER" id="PTHR30055">
    <property type="entry name" value="HTH-TYPE TRANSCRIPTIONAL REGULATOR RUTR"/>
    <property type="match status" value="1"/>
</dbReference>
<comment type="caution">
    <text evidence="6">The sequence shown here is derived from an EMBL/GenBank/DDBJ whole genome shotgun (WGS) entry which is preliminary data.</text>
</comment>